<organism evidence="18 19">
    <name type="scientific">Kocuria marina subsp. indica</name>
    <dbReference type="NCBI Taxonomy" id="1049583"/>
    <lineage>
        <taxon>Bacteria</taxon>
        <taxon>Bacillati</taxon>
        <taxon>Actinomycetota</taxon>
        <taxon>Actinomycetes</taxon>
        <taxon>Micrococcales</taxon>
        <taxon>Micrococcaceae</taxon>
        <taxon>Kocuria</taxon>
    </lineage>
</organism>
<dbReference type="HAMAP" id="MF_00215">
    <property type="entry name" value="Pantothen_kinase_1"/>
    <property type="match status" value="1"/>
</dbReference>
<dbReference type="GO" id="GO:0005524">
    <property type="term" value="F:ATP binding"/>
    <property type="evidence" value="ECO:0007669"/>
    <property type="project" value="UniProtKB-UniRule"/>
</dbReference>
<dbReference type="InterPro" id="IPR027417">
    <property type="entry name" value="P-loop_NTPase"/>
</dbReference>
<dbReference type="SUPFAM" id="SSF52540">
    <property type="entry name" value="P-loop containing nucleoside triphosphate hydrolases"/>
    <property type="match status" value="1"/>
</dbReference>
<gene>
    <name evidence="14" type="primary">coaA</name>
    <name evidence="17" type="ORF">GKZ75_05480</name>
    <name evidence="18" type="ORF">SAMN06296028_10476</name>
</gene>
<reference evidence="18" key="1">
    <citation type="submission" date="2017-04" db="EMBL/GenBank/DDBJ databases">
        <authorList>
            <person name="Afonso C.L."/>
            <person name="Miller P.J."/>
            <person name="Scott M.A."/>
            <person name="Spackman E."/>
            <person name="Goraichik I."/>
            <person name="Dimitrov K.M."/>
            <person name="Suarez D.L."/>
            <person name="Swayne D.E."/>
        </authorList>
    </citation>
    <scope>NUCLEOTIDE SEQUENCE [LARGE SCALE GENOMIC DNA]</scope>
    <source>
        <strain evidence="18">NIO-1021</strain>
    </source>
</reference>
<evidence type="ECO:0000256" key="7">
    <source>
        <dbReference type="ARBA" id="ARBA00022490"/>
    </source>
</evidence>
<evidence type="ECO:0000256" key="15">
    <source>
        <dbReference type="RuleBase" id="RU003530"/>
    </source>
</evidence>
<keyword evidence="7 14" id="KW-0963">Cytoplasm</keyword>
<evidence type="ECO:0000256" key="1">
    <source>
        <dbReference type="ARBA" id="ARBA00001206"/>
    </source>
</evidence>
<dbReference type="PANTHER" id="PTHR10285">
    <property type="entry name" value="URIDINE KINASE"/>
    <property type="match status" value="1"/>
</dbReference>
<dbReference type="Pfam" id="PF00485">
    <property type="entry name" value="PRK"/>
    <property type="match status" value="1"/>
</dbReference>
<evidence type="ECO:0000256" key="3">
    <source>
        <dbReference type="ARBA" id="ARBA00005225"/>
    </source>
</evidence>
<reference evidence="19" key="2">
    <citation type="submission" date="2017-04" db="EMBL/GenBank/DDBJ databases">
        <authorList>
            <person name="Varghese N."/>
            <person name="Submissions S."/>
        </authorList>
    </citation>
    <scope>NUCLEOTIDE SEQUENCE [LARGE SCALE GENOMIC DNA]</scope>
    <source>
        <strain evidence="19">NIO-1021</strain>
    </source>
</reference>
<evidence type="ECO:0000256" key="4">
    <source>
        <dbReference type="ARBA" id="ARBA00006087"/>
    </source>
</evidence>
<feature type="domain" description="Phosphoribulokinase/uridine kinase" evidence="16">
    <location>
        <begin position="91"/>
        <end position="234"/>
    </location>
</feature>
<protein>
    <recommendedName>
        <fullName evidence="6 14">Pantothenate kinase</fullName>
        <ecNumber evidence="5 14">2.7.1.33</ecNumber>
    </recommendedName>
    <alternativeName>
        <fullName evidence="13 14">Pantothenic acid kinase</fullName>
    </alternativeName>
</protein>
<dbReference type="AlphaFoldDB" id="A0A1X7CLK3"/>
<evidence type="ECO:0000313" key="19">
    <source>
        <dbReference type="Proteomes" id="UP000192929"/>
    </source>
</evidence>
<comment type="pathway">
    <text evidence="3 14 15">Cofactor biosynthesis; coenzyme A biosynthesis; CoA from (R)-pantothenate: step 1/5.</text>
</comment>
<dbReference type="GO" id="GO:0004594">
    <property type="term" value="F:pantothenate kinase activity"/>
    <property type="evidence" value="ECO:0007669"/>
    <property type="project" value="UniProtKB-UniRule"/>
</dbReference>
<evidence type="ECO:0000256" key="9">
    <source>
        <dbReference type="ARBA" id="ARBA00022741"/>
    </source>
</evidence>
<keyword evidence="10 14" id="KW-0418">Kinase</keyword>
<dbReference type="InterPro" id="IPR004566">
    <property type="entry name" value="PanK"/>
</dbReference>
<sequence length="318" mass="36445">MSTQPITHRVSPFVELDRQTWSRLSHEIDVPLTAQEIENLRGLGDRLDVDEVREVYLPLSRLLTLYDMSSTQLNAATNSFLGEHHARTPFVIGIAGSVAAGKSTTARLLREMLARWPSTPNVQLVTTDGFLYPNAELRRRGLMDRKGFPESYDRRGLLRFVSEIKSGAPEVRAPKYSHVTYDILPDEEVVVTRPDVVIVEGLNVLAPAKLESGKRTALALSDFFDFSIYVDARTQDIERWYVERFQALRSSAFSDPESYFHRYADLTDEQAQDVATDIWRRINEPNLEQNVRPTRGRARLILSKDHDHKIRRVLLRKN</sequence>
<evidence type="ECO:0000256" key="13">
    <source>
        <dbReference type="ARBA" id="ARBA00032866"/>
    </source>
</evidence>
<keyword evidence="8 14" id="KW-0808">Transferase</keyword>
<evidence type="ECO:0000256" key="5">
    <source>
        <dbReference type="ARBA" id="ARBA00012102"/>
    </source>
</evidence>
<dbReference type="EMBL" id="WMHZ01000006">
    <property type="protein sequence ID" value="NDO77695.1"/>
    <property type="molecule type" value="Genomic_DNA"/>
</dbReference>
<dbReference type="GO" id="GO:0005737">
    <property type="term" value="C:cytoplasm"/>
    <property type="evidence" value="ECO:0007669"/>
    <property type="project" value="UniProtKB-SubCell"/>
</dbReference>
<evidence type="ECO:0000256" key="8">
    <source>
        <dbReference type="ARBA" id="ARBA00022679"/>
    </source>
</evidence>
<dbReference type="PIRSF" id="PIRSF000545">
    <property type="entry name" value="Pantothenate_kin"/>
    <property type="match status" value="1"/>
</dbReference>
<evidence type="ECO:0000256" key="14">
    <source>
        <dbReference type="HAMAP-Rule" id="MF_00215"/>
    </source>
</evidence>
<evidence type="ECO:0000256" key="6">
    <source>
        <dbReference type="ARBA" id="ARBA00015080"/>
    </source>
</evidence>
<reference evidence="17 20" key="3">
    <citation type="submission" date="2019-11" db="EMBL/GenBank/DDBJ databases">
        <title>Draft genome sequence of Kocuria indica DP-K7, a methyl red degrading Actinobacterium.</title>
        <authorList>
            <person name="Kumaran S."/>
            <person name="Tischler D."/>
            <person name="Ngo A.C.R."/>
            <person name="Schultes F."/>
        </authorList>
    </citation>
    <scope>NUCLEOTIDE SEQUENCE [LARGE SCALE GENOMIC DNA]</scope>
    <source>
        <strain evidence="17 20">DP-K7</strain>
    </source>
</reference>
<name>A0A1X7CLK3_9MICC</name>
<dbReference type="GO" id="GO:0015937">
    <property type="term" value="P:coenzyme A biosynthetic process"/>
    <property type="evidence" value="ECO:0007669"/>
    <property type="project" value="UniProtKB-UniRule"/>
</dbReference>
<keyword evidence="12 14" id="KW-0173">Coenzyme A biosynthesis</keyword>
<evidence type="ECO:0000256" key="12">
    <source>
        <dbReference type="ARBA" id="ARBA00022993"/>
    </source>
</evidence>
<keyword evidence="19" id="KW-1185">Reference proteome</keyword>
<keyword evidence="9 14" id="KW-0547">Nucleotide-binding</keyword>
<evidence type="ECO:0000313" key="18">
    <source>
        <dbReference type="EMBL" id="SME98961.1"/>
    </source>
</evidence>
<dbReference type="CDD" id="cd02025">
    <property type="entry name" value="PanK"/>
    <property type="match status" value="1"/>
</dbReference>
<evidence type="ECO:0000313" key="17">
    <source>
        <dbReference type="EMBL" id="NDO77695.1"/>
    </source>
</evidence>
<dbReference type="Proteomes" id="UP000192929">
    <property type="component" value="Unassembled WGS sequence"/>
</dbReference>
<comment type="similarity">
    <text evidence="4 14 15">Belongs to the prokaryotic pantothenate kinase family.</text>
</comment>
<evidence type="ECO:0000259" key="16">
    <source>
        <dbReference type="Pfam" id="PF00485"/>
    </source>
</evidence>
<dbReference type="EMBL" id="FXAC01000004">
    <property type="protein sequence ID" value="SME98961.1"/>
    <property type="molecule type" value="Genomic_DNA"/>
</dbReference>
<evidence type="ECO:0000256" key="10">
    <source>
        <dbReference type="ARBA" id="ARBA00022777"/>
    </source>
</evidence>
<dbReference type="UniPathway" id="UPA00241">
    <property type="reaction ID" value="UER00352"/>
</dbReference>
<dbReference type="RefSeq" id="WP_084117926.1">
    <property type="nucleotide sequence ID" value="NZ_FXAC01000004.1"/>
</dbReference>
<dbReference type="InterPro" id="IPR006083">
    <property type="entry name" value="PRK/URK"/>
</dbReference>
<dbReference type="Proteomes" id="UP000471026">
    <property type="component" value="Unassembled WGS sequence"/>
</dbReference>
<dbReference type="NCBIfam" id="TIGR00554">
    <property type="entry name" value="panK_bact"/>
    <property type="match status" value="1"/>
</dbReference>
<proteinExistence type="inferred from homology"/>
<evidence type="ECO:0000256" key="11">
    <source>
        <dbReference type="ARBA" id="ARBA00022840"/>
    </source>
</evidence>
<comment type="subcellular location">
    <subcellularLocation>
        <location evidence="2 14 15">Cytoplasm</location>
    </subcellularLocation>
</comment>
<accession>A0A1X7CLK3</accession>
<comment type="catalytic activity">
    <reaction evidence="1 14 15">
        <text>(R)-pantothenate + ATP = (R)-4'-phosphopantothenate + ADP + H(+)</text>
        <dbReference type="Rhea" id="RHEA:16373"/>
        <dbReference type="ChEBI" id="CHEBI:10986"/>
        <dbReference type="ChEBI" id="CHEBI:15378"/>
        <dbReference type="ChEBI" id="CHEBI:29032"/>
        <dbReference type="ChEBI" id="CHEBI:30616"/>
        <dbReference type="ChEBI" id="CHEBI:456216"/>
        <dbReference type="EC" id="2.7.1.33"/>
    </reaction>
</comment>
<dbReference type="EC" id="2.7.1.33" evidence="5 14"/>
<evidence type="ECO:0000256" key="2">
    <source>
        <dbReference type="ARBA" id="ARBA00004496"/>
    </source>
</evidence>
<keyword evidence="11 14" id="KW-0067">ATP-binding</keyword>
<comment type="caution">
    <text evidence="14">Lacks conserved residue(s) required for the propagation of feature annotation.</text>
</comment>
<dbReference type="Gene3D" id="3.40.50.300">
    <property type="entry name" value="P-loop containing nucleotide triphosphate hydrolases"/>
    <property type="match status" value="1"/>
</dbReference>
<evidence type="ECO:0000313" key="20">
    <source>
        <dbReference type="Proteomes" id="UP000471026"/>
    </source>
</evidence>